<feature type="transmembrane region" description="Helical" evidence="8">
    <location>
        <begin position="253"/>
        <end position="275"/>
    </location>
</feature>
<evidence type="ECO:0000256" key="4">
    <source>
        <dbReference type="ARBA" id="ARBA00022692"/>
    </source>
</evidence>
<feature type="transmembrane region" description="Helical" evidence="8">
    <location>
        <begin position="47"/>
        <end position="67"/>
    </location>
</feature>
<organism evidence="10 11">
    <name type="scientific">Bionectria ochroleuca</name>
    <name type="common">Gliocladium roseum</name>
    <dbReference type="NCBI Taxonomy" id="29856"/>
    <lineage>
        <taxon>Eukaryota</taxon>
        <taxon>Fungi</taxon>
        <taxon>Dikarya</taxon>
        <taxon>Ascomycota</taxon>
        <taxon>Pezizomycotina</taxon>
        <taxon>Sordariomycetes</taxon>
        <taxon>Hypocreomycetidae</taxon>
        <taxon>Hypocreales</taxon>
        <taxon>Bionectriaceae</taxon>
        <taxon>Clonostachys</taxon>
    </lineage>
</organism>
<dbReference type="EMBL" id="CABFNS010000833">
    <property type="protein sequence ID" value="VUC31663.1"/>
    <property type="molecule type" value="Genomic_DNA"/>
</dbReference>
<keyword evidence="3 7" id="KW-0813">Transport</keyword>
<dbReference type="InterPro" id="IPR005829">
    <property type="entry name" value="Sugar_transporter_CS"/>
</dbReference>
<evidence type="ECO:0000256" key="1">
    <source>
        <dbReference type="ARBA" id="ARBA00004141"/>
    </source>
</evidence>
<evidence type="ECO:0000313" key="10">
    <source>
        <dbReference type="EMBL" id="VUC31663.1"/>
    </source>
</evidence>
<feature type="transmembrane region" description="Helical" evidence="8">
    <location>
        <begin position="166"/>
        <end position="185"/>
    </location>
</feature>
<dbReference type="PROSITE" id="PS00216">
    <property type="entry name" value="SUGAR_TRANSPORT_1"/>
    <property type="match status" value="2"/>
</dbReference>
<evidence type="ECO:0000256" key="5">
    <source>
        <dbReference type="ARBA" id="ARBA00022989"/>
    </source>
</evidence>
<dbReference type="PANTHER" id="PTHR48022">
    <property type="entry name" value="PLASTIDIC GLUCOSE TRANSPORTER 4"/>
    <property type="match status" value="1"/>
</dbReference>
<evidence type="ECO:0000256" key="2">
    <source>
        <dbReference type="ARBA" id="ARBA00010992"/>
    </source>
</evidence>
<dbReference type="InterPro" id="IPR020846">
    <property type="entry name" value="MFS_dom"/>
</dbReference>
<accession>A0ABY6UK96</accession>
<feature type="transmembrane region" description="Helical" evidence="8">
    <location>
        <begin position="133"/>
        <end position="154"/>
    </location>
</feature>
<feature type="transmembrane region" description="Helical" evidence="8">
    <location>
        <begin position="382"/>
        <end position="406"/>
    </location>
</feature>
<feature type="transmembrane region" description="Helical" evidence="8">
    <location>
        <begin position="74"/>
        <end position="94"/>
    </location>
</feature>
<dbReference type="InterPro" id="IPR036259">
    <property type="entry name" value="MFS_trans_sf"/>
</dbReference>
<feature type="transmembrane region" description="Helical" evidence="8">
    <location>
        <begin position="287"/>
        <end position="309"/>
    </location>
</feature>
<dbReference type="Proteomes" id="UP000766486">
    <property type="component" value="Unassembled WGS sequence"/>
</dbReference>
<dbReference type="PRINTS" id="PR00171">
    <property type="entry name" value="SUGRTRNSPORT"/>
</dbReference>
<proteinExistence type="inferred from homology"/>
<name>A0ABY6UK96_BIOOC</name>
<dbReference type="NCBIfam" id="TIGR00879">
    <property type="entry name" value="SP"/>
    <property type="match status" value="1"/>
</dbReference>
<comment type="subcellular location">
    <subcellularLocation>
        <location evidence="1">Membrane</location>
        <topology evidence="1">Multi-pass membrane protein</topology>
    </subcellularLocation>
</comment>
<dbReference type="InterPro" id="IPR005828">
    <property type="entry name" value="MFS_sugar_transport-like"/>
</dbReference>
<dbReference type="PANTHER" id="PTHR48022:SF17">
    <property type="entry name" value="HEXOSE TRANSPORTER"/>
    <property type="match status" value="1"/>
</dbReference>
<comment type="similarity">
    <text evidence="2 7">Belongs to the major facilitator superfamily. Sugar transporter (TC 2.A.1.1) family.</text>
</comment>
<protein>
    <recommendedName>
        <fullName evidence="9">Major facilitator superfamily (MFS) profile domain-containing protein</fullName>
    </recommendedName>
</protein>
<evidence type="ECO:0000259" key="9">
    <source>
        <dbReference type="PROSITE" id="PS50850"/>
    </source>
</evidence>
<dbReference type="Pfam" id="PF00083">
    <property type="entry name" value="Sugar_tr"/>
    <property type="match status" value="1"/>
</dbReference>
<evidence type="ECO:0000256" key="6">
    <source>
        <dbReference type="ARBA" id="ARBA00023136"/>
    </source>
</evidence>
<evidence type="ECO:0000256" key="8">
    <source>
        <dbReference type="SAM" id="Phobius"/>
    </source>
</evidence>
<keyword evidence="4 8" id="KW-0812">Transmembrane</keyword>
<keyword evidence="6 8" id="KW-0472">Membrane</keyword>
<comment type="caution">
    <text evidence="10">The sequence shown here is derived from an EMBL/GenBank/DDBJ whole genome shotgun (WGS) entry which is preliminary data.</text>
</comment>
<feature type="transmembrane region" description="Helical" evidence="8">
    <location>
        <begin position="347"/>
        <end position="370"/>
    </location>
</feature>
<dbReference type="InterPro" id="IPR050360">
    <property type="entry name" value="MFS_Sugar_Transporters"/>
</dbReference>
<feature type="transmembrane region" description="Helical" evidence="8">
    <location>
        <begin position="100"/>
        <end position="121"/>
    </location>
</feature>
<dbReference type="InterPro" id="IPR003663">
    <property type="entry name" value="Sugar/inositol_transpt"/>
</dbReference>
<reference evidence="10 11" key="1">
    <citation type="submission" date="2019-06" db="EMBL/GenBank/DDBJ databases">
        <authorList>
            <person name="Broberg M."/>
        </authorList>
    </citation>
    <scope>NUCLEOTIDE SEQUENCE [LARGE SCALE GENOMIC DNA]</scope>
</reference>
<dbReference type="PROSITE" id="PS50850">
    <property type="entry name" value="MFS"/>
    <property type="match status" value="1"/>
</dbReference>
<feature type="transmembrane region" description="Helical" evidence="8">
    <location>
        <begin position="316"/>
        <end position="335"/>
    </location>
</feature>
<evidence type="ECO:0000313" key="11">
    <source>
        <dbReference type="Proteomes" id="UP000766486"/>
    </source>
</evidence>
<evidence type="ECO:0000256" key="7">
    <source>
        <dbReference type="RuleBase" id="RU003346"/>
    </source>
</evidence>
<dbReference type="Gene3D" id="1.20.1250.20">
    <property type="entry name" value="MFS general substrate transporter like domains"/>
    <property type="match status" value="1"/>
</dbReference>
<keyword evidence="11" id="KW-1185">Reference proteome</keyword>
<gene>
    <name evidence="10" type="ORF">CLO192961_LOCUS305660</name>
</gene>
<dbReference type="SUPFAM" id="SSF103473">
    <property type="entry name" value="MFS general substrate transporter"/>
    <property type="match status" value="1"/>
</dbReference>
<sequence length="487" mass="52937">MSRPVTTIGYDSGYLNGVLGSKEFVHRYGEMDIESGDRYLTPWTRSVFTSLLIVGTILGCILSAVLSDRIGRRGSLFLAAVSYTIGVALQTSGLPATAFIIGRVLLGNAIGIISNVVPIYLMDCSSETNRGRLMAMYLQFLTSGNVLACGISLGTSQYTDSRGWRVTIGFQLLFGILIGIGACSCPESPAVLVKWGKLDLAKKSFSILKNQPIEGSEVQAAVTDLQISLDEEQANGDVSFLECFKGTNLRRTLLGLAMAFFTIATGITFWFGYGTTFFMATDVTNPYLISLVLAITNCVFTAPSIYLIEKLGRRDCLLWGGAIMALTQLLTGIIHSASPSSTASRNMLVAGAVIFIAAYAPTWGVGGWVIMTEPYSNRLRVYQTAIVMACYWTIQWLVGFVTPYMVDATAGNLGVNVAYIWFGTGVVSVIWAYFYVPELAGLSILDVDTLFEEGVPARRSKAWGRQRIVIESTEHDVKDDSGMNTKM</sequence>
<feature type="transmembrane region" description="Helical" evidence="8">
    <location>
        <begin position="418"/>
        <end position="436"/>
    </location>
</feature>
<keyword evidence="5 8" id="KW-1133">Transmembrane helix</keyword>
<feature type="domain" description="Major facilitator superfamily (MFS) profile" evidence="9">
    <location>
        <begin position="1"/>
        <end position="440"/>
    </location>
</feature>
<evidence type="ECO:0000256" key="3">
    <source>
        <dbReference type="ARBA" id="ARBA00022448"/>
    </source>
</evidence>